<dbReference type="Proteomes" id="UP000095767">
    <property type="component" value="Unassembled WGS sequence"/>
</dbReference>
<gene>
    <name evidence="2" type="ORF">BAE44_0005378</name>
</gene>
<sequence length="233" mass="25060">MSAGAGRAALGRAERRKGGVPAAPSPPPLPPRRPWSLLRAARGVDLLQELLVLAAAAKVAAMSGCISFQDAPLEHEDQMRIMFDAISVTNETSFVPSSGGGVEEVDGAAGGDDKGEAKNSSLSPQMWDPMLGKGQLPVSPRERRRRLLEICMSGSSSSNVNDDDDDQFMVAYAALECMGLGSSGKKKTVSTNIPFMSGIQWVEVTLEDLVECFNVFRMRRIRLIVWFGCLSNS</sequence>
<name>A0A1E5W884_9POAL</name>
<protein>
    <submittedName>
        <fullName evidence="2">Uncharacterized protein</fullName>
    </submittedName>
</protein>
<evidence type="ECO:0000256" key="1">
    <source>
        <dbReference type="SAM" id="MobiDB-lite"/>
    </source>
</evidence>
<feature type="region of interest" description="Disordered" evidence="1">
    <location>
        <begin position="1"/>
        <end position="34"/>
    </location>
</feature>
<comment type="caution">
    <text evidence="2">The sequence shown here is derived from an EMBL/GenBank/DDBJ whole genome shotgun (WGS) entry which is preliminary data.</text>
</comment>
<organism evidence="2 3">
    <name type="scientific">Dichanthelium oligosanthes</name>
    <dbReference type="NCBI Taxonomy" id="888268"/>
    <lineage>
        <taxon>Eukaryota</taxon>
        <taxon>Viridiplantae</taxon>
        <taxon>Streptophyta</taxon>
        <taxon>Embryophyta</taxon>
        <taxon>Tracheophyta</taxon>
        <taxon>Spermatophyta</taxon>
        <taxon>Magnoliopsida</taxon>
        <taxon>Liliopsida</taxon>
        <taxon>Poales</taxon>
        <taxon>Poaceae</taxon>
        <taxon>PACMAD clade</taxon>
        <taxon>Panicoideae</taxon>
        <taxon>Panicodae</taxon>
        <taxon>Paniceae</taxon>
        <taxon>Dichantheliinae</taxon>
        <taxon>Dichanthelium</taxon>
    </lineage>
</organism>
<dbReference type="STRING" id="888268.A0A1E5W884"/>
<accession>A0A1E5W884</accession>
<keyword evidence="3" id="KW-1185">Reference proteome</keyword>
<evidence type="ECO:0000313" key="3">
    <source>
        <dbReference type="Proteomes" id="UP000095767"/>
    </source>
</evidence>
<evidence type="ECO:0000313" key="2">
    <source>
        <dbReference type="EMBL" id="OEL33602.1"/>
    </source>
</evidence>
<dbReference type="EMBL" id="LWDX02018208">
    <property type="protein sequence ID" value="OEL33602.1"/>
    <property type="molecule type" value="Genomic_DNA"/>
</dbReference>
<feature type="region of interest" description="Disordered" evidence="1">
    <location>
        <begin position="94"/>
        <end position="126"/>
    </location>
</feature>
<feature type="compositionally biased region" description="Low complexity" evidence="1">
    <location>
        <begin position="1"/>
        <end position="11"/>
    </location>
</feature>
<dbReference type="AlphaFoldDB" id="A0A1E5W884"/>
<feature type="compositionally biased region" description="Pro residues" evidence="1">
    <location>
        <begin position="23"/>
        <end position="33"/>
    </location>
</feature>
<reference evidence="2 3" key="1">
    <citation type="submission" date="2016-09" db="EMBL/GenBank/DDBJ databases">
        <title>The draft genome of Dichanthelium oligosanthes: A C3 panicoid grass species.</title>
        <authorList>
            <person name="Studer A.J."/>
            <person name="Schnable J.C."/>
            <person name="Brutnell T.P."/>
        </authorList>
    </citation>
    <scope>NUCLEOTIDE SEQUENCE [LARGE SCALE GENOMIC DNA]</scope>
    <source>
        <strain evidence="3">cv. Kellogg 1175</strain>
        <tissue evidence="2">Leaf</tissue>
    </source>
</reference>
<proteinExistence type="predicted"/>